<evidence type="ECO:0000313" key="3">
    <source>
        <dbReference type="Proteomes" id="UP001250181"/>
    </source>
</evidence>
<organism evidence="2 3">
    <name type="scientific">Streptomyces tamarix</name>
    <dbReference type="NCBI Taxonomy" id="3078565"/>
    <lineage>
        <taxon>Bacteria</taxon>
        <taxon>Bacillati</taxon>
        <taxon>Actinomycetota</taxon>
        <taxon>Actinomycetes</taxon>
        <taxon>Kitasatosporales</taxon>
        <taxon>Streptomycetaceae</taxon>
        <taxon>Streptomyces</taxon>
    </lineage>
</organism>
<accession>A0ABU3QL96</accession>
<gene>
    <name evidence="2" type="ORF">RND61_15990</name>
</gene>
<reference evidence="2 3" key="1">
    <citation type="submission" date="2023-09" db="EMBL/GenBank/DDBJ databases">
        <title>Streptomyces sp. nov.: A antagonism against Alternaria gaisen Producing Streptochlin, Isolated from Tamarix root soil.</title>
        <authorList>
            <person name="Chen Y."/>
        </authorList>
    </citation>
    <scope>NUCLEOTIDE SEQUENCE [LARGE SCALE GENOMIC DNA]</scope>
    <source>
        <strain evidence="2 3">TRM76323</strain>
    </source>
</reference>
<feature type="chain" id="PRO_5045804174" evidence="1">
    <location>
        <begin position="21"/>
        <end position="58"/>
    </location>
</feature>
<sequence>MLRRVSIALAGLLAVGFFTASPAAAHTSDMRGCWVDGSYVQAGKAQAATFDAVCWEMD</sequence>
<keyword evidence="1" id="KW-0732">Signal</keyword>
<name>A0ABU3QL96_9ACTN</name>
<dbReference type="RefSeq" id="WP_315878622.1">
    <property type="nucleotide sequence ID" value="NZ_JAWCTQ010000017.1"/>
</dbReference>
<evidence type="ECO:0000313" key="2">
    <source>
        <dbReference type="EMBL" id="MDT9683550.1"/>
    </source>
</evidence>
<comment type="caution">
    <text evidence="2">The sequence shown here is derived from an EMBL/GenBank/DDBJ whole genome shotgun (WGS) entry which is preliminary data.</text>
</comment>
<dbReference type="EMBL" id="JAWCTQ010000017">
    <property type="protein sequence ID" value="MDT9683550.1"/>
    <property type="molecule type" value="Genomic_DNA"/>
</dbReference>
<dbReference type="Proteomes" id="UP001250181">
    <property type="component" value="Unassembled WGS sequence"/>
</dbReference>
<evidence type="ECO:0000256" key="1">
    <source>
        <dbReference type="SAM" id="SignalP"/>
    </source>
</evidence>
<proteinExistence type="predicted"/>
<protein>
    <submittedName>
        <fullName evidence="2">Uncharacterized protein</fullName>
    </submittedName>
</protein>
<keyword evidence="3" id="KW-1185">Reference proteome</keyword>
<feature type="signal peptide" evidence="1">
    <location>
        <begin position="1"/>
        <end position="20"/>
    </location>
</feature>